<proteinExistence type="predicted"/>
<evidence type="ECO:0000313" key="2">
    <source>
        <dbReference type="EMBL" id="CAF1235810.1"/>
    </source>
</evidence>
<name>A0A814YYQ6_9BILA</name>
<sequence>MTKFILSVFIVVILFIHIINGRYLDFDYKTGNIYKRGCSVSVWCSGGVCYGGCGVSSCLLQDPEFGLPGKSDAYAQNGPYDLTMKYAFDCYTIHKNFHHDYSVPIAHFETLKHCQQTLEKFTETINSVLLSETHYTLTEIYQNQSNDNMTIEHYEKSLLFQNYLIEKYDLSIYYYLEILNNKQFDHDNKQINMLHNCLVYCYLKLKQHDLAIKYANLALTISEKSFNITYLIRQKFTKFNKITSNYAEFDICFSDL</sequence>
<evidence type="ECO:0000313" key="3">
    <source>
        <dbReference type="Proteomes" id="UP000663864"/>
    </source>
</evidence>
<accession>A0A814YYQ6</accession>
<feature type="chain" id="PRO_5032981801" evidence="1">
    <location>
        <begin position="22"/>
        <end position="256"/>
    </location>
</feature>
<gene>
    <name evidence="2" type="ORF">ZHD862_LOCUS24611</name>
</gene>
<dbReference type="Gene3D" id="1.25.40.10">
    <property type="entry name" value="Tetratricopeptide repeat domain"/>
    <property type="match status" value="1"/>
</dbReference>
<dbReference type="EMBL" id="CAJNOT010001687">
    <property type="protein sequence ID" value="CAF1235810.1"/>
    <property type="molecule type" value="Genomic_DNA"/>
</dbReference>
<evidence type="ECO:0000256" key="1">
    <source>
        <dbReference type="SAM" id="SignalP"/>
    </source>
</evidence>
<dbReference type="InterPro" id="IPR011990">
    <property type="entry name" value="TPR-like_helical_dom_sf"/>
</dbReference>
<dbReference type="SUPFAM" id="SSF81901">
    <property type="entry name" value="HCP-like"/>
    <property type="match status" value="1"/>
</dbReference>
<protein>
    <submittedName>
        <fullName evidence="2">Uncharacterized protein</fullName>
    </submittedName>
</protein>
<reference evidence="2" key="1">
    <citation type="submission" date="2021-02" db="EMBL/GenBank/DDBJ databases">
        <authorList>
            <person name="Nowell W R."/>
        </authorList>
    </citation>
    <scope>NUCLEOTIDE SEQUENCE</scope>
</reference>
<feature type="signal peptide" evidence="1">
    <location>
        <begin position="1"/>
        <end position="21"/>
    </location>
</feature>
<dbReference type="Proteomes" id="UP000663864">
    <property type="component" value="Unassembled WGS sequence"/>
</dbReference>
<comment type="caution">
    <text evidence="2">The sequence shown here is derived from an EMBL/GenBank/DDBJ whole genome shotgun (WGS) entry which is preliminary data.</text>
</comment>
<keyword evidence="1" id="KW-0732">Signal</keyword>
<organism evidence="2 3">
    <name type="scientific">Rotaria sordida</name>
    <dbReference type="NCBI Taxonomy" id="392033"/>
    <lineage>
        <taxon>Eukaryota</taxon>
        <taxon>Metazoa</taxon>
        <taxon>Spiralia</taxon>
        <taxon>Gnathifera</taxon>
        <taxon>Rotifera</taxon>
        <taxon>Eurotatoria</taxon>
        <taxon>Bdelloidea</taxon>
        <taxon>Philodinida</taxon>
        <taxon>Philodinidae</taxon>
        <taxon>Rotaria</taxon>
    </lineage>
</organism>
<dbReference type="AlphaFoldDB" id="A0A814YYQ6"/>